<keyword evidence="2" id="KW-0418">Kinase</keyword>
<feature type="domain" description="HDOD" evidence="1">
    <location>
        <begin position="12"/>
        <end position="209"/>
    </location>
</feature>
<sequence>MKSSIINSIKSLPPLPKTVIDMQRICNNPDSSIHDLIEAVEHDPMIVANLLKAANSPLYSFRREILNVGQAVSLFGMSMTRSIGLGNSVRKLLNVDMEPYGISSDRFAEISSMQAALTHEWYMKIDRAKADKLFLASFLQETGKIIIASDVIQEELATNFKADIDSAIDIASVERSYVQETTATVTAAIFTHWNFDKEFVEMIEYSDTPEKAPDEVKEFATALNIIKTILPINNPFGEHGISYGLKKAEEAGYDIAKLQASIDSILEKIRA</sequence>
<dbReference type="PROSITE" id="PS51833">
    <property type="entry name" value="HDOD"/>
    <property type="match status" value="1"/>
</dbReference>
<dbReference type="RefSeq" id="WP_294896771.1">
    <property type="nucleotide sequence ID" value="NZ_DLUI01000133.1"/>
</dbReference>
<name>A0A2D3WBK1_9BACT</name>
<evidence type="ECO:0000313" key="3">
    <source>
        <dbReference type="Proteomes" id="UP000228859"/>
    </source>
</evidence>
<dbReference type="Gene3D" id="1.10.3210.10">
    <property type="entry name" value="Hypothetical protein af1432"/>
    <property type="match status" value="1"/>
</dbReference>
<proteinExistence type="predicted"/>
<dbReference type="InterPro" id="IPR052340">
    <property type="entry name" value="RNase_Y/CdgJ"/>
</dbReference>
<dbReference type="Pfam" id="PF08668">
    <property type="entry name" value="HDOD"/>
    <property type="match status" value="1"/>
</dbReference>
<accession>A0A2D3WBK1</accession>
<comment type="caution">
    <text evidence="2">The sequence shown here is derived from an EMBL/GenBank/DDBJ whole genome shotgun (WGS) entry which is preliminary data.</text>
</comment>
<dbReference type="PANTHER" id="PTHR33525">
    <property type="match status" value="1"/>
</dbReference>
<evidence type="ECO:0000259" key="1">
    <source>
        <dbReference type="PROSITE" id="PS51833"/>
    </source>
</evidence>
<dbReference type="EMBL" id="DLUI01000133">
    <property type="protein sequence ID" value="DAB37798.1"/>
    <property type="molecule type" value="Genomic_DNA"/>
</dbReference>
<organism evidence="2 3">
    <name type="scientific">Sulfuricurvum kujiense</name>
    <dbReference type="NCBI Taxonomy" id="148813"/>
    <lineage>
        <taxon>Bacteria</taxon>
        <taxon>Pseudomonadati</taxon>
        <taxon>Campylobacterota</taxon>
        <taxon>Epsilonproteobacteria</taxon>
        <taxon>Campylobacterales</taxon>
        <taxon>Sulfurimonadaceae</taxon>
        <taxon>Sulfuricurvum</taxon>
    </lineage>
</organism>
<dbReference type="Proteomes" id="UP000228859">
    <property type="component" value="Unassembled WGS sequence"/>
</dbReference>
<gene>
    <name evidence="2" type="ORF">CFH83_09335</name>
</gene>
<keyword evidence="2" id="KW-0808">Transferase</keyword>
<dbReference type="SUPFAM" id="SSF109604">
    <property type="entry name" value="HD-domain/PDEase-like"/>
    <property type="match status" value="1"/>
</dbReference>
<evidence type="ECO:0000313" key="2">
    <source>
        <dbReference type="EMBL" id="DAB37798.1"/>
    </source>
</evidence>
<dbReference type="InterPro" id="IPR013976">
    <property type="entry name" value="HDOD"/>
</dbReference>
<dbReference type="GO" id="GO:0016301">
    <property type="term" value="F:kinase activity"/>
    <property type="evidence" value="ECO:0007669"/>
    <property type="project" value="UniProtKB-KW"/>
</dbReference>
<reference evidence="2 3" key="1">
    <citation type="journal article" date="2017" name="Front. Microbiol.">
        <title>Comparative Genomic Analysis of the Class Epsilonproteobacteria and Proposed Reclassification to Epsilonbacteraeota (phyl. nov.).</title>
        <authorList>
            <person name="Waite D.W."/>
            <person name="Vanwonterghem I."/>
            <person name="Rinke C."/>
            <person name="Parks D.H."/>
            <person name="Zhang Y."/>
            <person name="Takai K."/>
            <person name="Sievert S.M."/>
            <person name="Simon J."/>
            <person name="Campbell B.J."/>
            <person name="Hanson T.E."/>
            <person name="Woyke T."/>
            <person name="Klotz M.G."/>
            <person name="Hugenholtz P."/>
        </authorList>
    </citation>
    <scope>NUCLEOTIDE SEQUENCE [LARGE SCALE GENOMIC DNA]</scope>
    <source>
        <strain evidence="2">UBA12443</strain>
    </source>
</reference>
<dbReference type="AlphaFoldDB" id="A0A2D3WBK1"/>
<dbReference type="PANTHER" id="PTHR33525:SF5">
    <property type="entry name" value="TWO COMPONENT SIGNAL TRANSDUCTION SYSTEM RESPONSE REGULATOR"/>
    <property type="match status" value="1"/>
</dbReference>
<protein>
    <submittedName>
        <fullName evidence="2">Histidine kinase</fullName>
    </submittedName>
</protein>